<evidence type="ECO:0008006" key="7">
    <source>
        <dbReference type="Google" id="ProtNLM"/>
    </source>
</evidence>
<feature type="chain" id="PRO_5035847363" description="GDSL esterase/lipase" evidence="4">
    <location>
        <begin position="30"/>
        <end position="366"/>
    </location>
</feature>
<dbReference type="OrthoDB" id="1600564at2759"/>
<dbReference type="AlphaFoldDB" id="A0A8T3AP58"/>
<keyword evidence="4" id="KW-0732">Signal</keyword>
<keyword evidence="3" id="KW-0443">Lipid metabolism</keyword>
<dbReference type="InterPro" id="IPR001087">
    <property type="entry name" value="GDSL"/>
</dbReference>
<evidence type="ECO:0000256" key="1">
    <source>
        <dbReference type="ARBA" id="ARBA00008668"/>
    </source>
</evidence>
<protein>
    <recommendedName>
        <fullName evidence="7">GDSL esterase/lipase</fullName>
    </recommendedName>
</protein>
<dbReference type="GO" id="GO:0016042">
    <property type="term" value="P:lipid catabolic process"/>
    <property type="evidence" value="ECO:0007669"/>
    <property type="project" value="UniProtKB-KW"/>
</dbReference>
<dbReference type="InterPro" id="IPR036514">
    <property type="entry name" value="SGNH_hydro_sf"/>
</dbReference>
<keyword evidence="2" id="KW-0378">Hydrolase</keyword>
<dbReference type="GO" id="GO:0016788">
    <property type="term" value="F:hydrolase activity, acting on ester bonds"/>
    <property type="evidence" value="ECO:0007669"/>
    <property type="project" value="InterPro"/>
</dbReference>
<dbReference type="EMBL" id="JAGYWB010000015">
    <property type="protein sequence ID" value="KAI0497900.1"/>
    <property type="molecule type" value="Genomic_DNA"/>
</dbReference>
<dbReference type="InterPro" id="IPR035669">
    <property type="entry name" value="SGNH_plant_lipase-like"/>
</dbReference>
<proteinExistence type="inferred from homology"/>
<evidence type="ECO:0000256" key="4">
    <source>
        <dbReference type="SAM" id="SignalP"/>
    </source>
</evidence>
<evidence type="ECO:0000313" key="5">
    <source>
        <dbReference type="EMBL" id="KAI0497900.1"/>
    </source>
</evidence>
<dbReference type="InterPro" id="IPR051058">
    <property type="entry name" value="GDSL_Est/Lipase"/>
</dbReference>
<sequence length="366" mass="39156">MASSITGSHFEGLVLGLLMFWYFSSMGAAINNGNSGGVPAVYVVGDSLADVGNNNHLLTYMKADFPHNGIDFAGGKATGRFSNGKNAADFIAEKLGLPSPPAYLSIKSSIGSSQTFSTGINFASAGAGILDATHNGECLSLNKQIDYLSTTYAAMVEKNGNEQAQAHLANSIFAIIIGSNDIFGYVKSNGNTTPQQFVGSLIYALQGQLQRLYNIGARKFAFVGTGPVGCCPSLRRQTESNDCNAEANSVSDLYDQAVLSLLQELNSQLSDMKYSFFNTTFAMHEIMDNPTDYGFTEVKAACCGLGDLNAKVACTPFSSYCSNRTNHVFWDFYHPTQATAGILTAKMFEGSVPHVYPVNVRQLSAL</sequence>
<dbReference type="Pfam" id="PF00657">
    <property type="entry name" value="Lipase_GDSL"/>
    <property type="match status" value="1"/>
</dbReference>
<gene>
    <name evidence="5" type="ORF">KFK09_021138</name>
</gene>
<comment type="similarity">
    <text evidence="1">Belongs to the 'GDSL' lipolytic enzyme family.</text>
</comment>
<accession>A0A8T3AP58</accession>
<dbReference type="SMR" id="A0A8T3AP58"/>
<dbReference type="Gene3D" id="3.40.50.1110">
    <property type="entry name" value="SGNH hydrolase"/>
    <property type="match status" value="1"/>
</dbReference>
<dbReference type="PANTHER" id="PTHR45648:SF106">
    <property type="entry name" value="ANTHER-SPECIFIC PROLINE-RICH PROTEIN APG"/>
    <property type="match status" value="1"/>
</dbReference>
<dbReference type="PANTHER" id="PTHR45648">
    <property type="entry name" value="GDSL LIPASE/ACYLHYDROLASE FAMILY PROTEIN (AFU_ORTHOLOGUE AFUA_4G14700)"/>
    <property type="match status" value="1"/>
</dbReference>
<evidence type="ECO:0000313" key="6">
    <source>
        <dbReference type="Proteomes" id="UP000829196"/>
    </source>
</evidence>
<feature type="signal peptide" evidence="4">
    <location>
        <begin position="1"/>
        <end position="29"/>
    </location>
</feature>
<evidence type="ECO:0000256" key="2">
    <source>
        <dbReference type="ARBA" id="ARBA00022801"/>
    </source>
</evidence>
<reference evidence="5" key="1">
    <citation type="journal article" date="2022" name="Front. Genet.">
        <title>Chromosome-Scale Assembly of the Dendrobium nobile Genome Provides Insights Into the Molecular Mechanism of the Biosynthesis of the Medicinal Active Ingredient of Dendrobium.</title>
        <authorList>
            <person name="Xu Q."/>
            <person name="Niu S.-C."/>
            <person name="Li K.-L."/>
            <person name="Zheng P.-J."/>
            <person name="Zhang X.-J."/>
            <person name="Jia Y."/>
            <person name="Liu Y."/>
            <person name="Niu Y.-X."/>
            <person name="Yu L.-H."/>
            <person name="Chen D.-F."/>
            <person name="Zhang G.-Q."/>
        </authorList>
    </citation>
    <scope>NUCLEOTIDE SEQUENCE</scope>
    <source>
        <tissue evidence="5">Leaf</tissue>
    </source>
</reference>
<keyword evidence="3" id="KW-0442">Lipid degradation</keyword>
<organism evidence="5 6">
    <name type="scientific">Dendrobium nobile</name>
    <name type="common">Orchid</name>
    <dbReference type="NCBI Taxonomy" id="94219"/>
    <lineage>
        <taxon>Eukaryota</taxon>
        <taxon>Viridiplantae</taxon>
        <taxon>Streptophyta</taxon>
        <taxon>Embryophyta</taxon>
        <taxon>Tracheophyta</taxon>
        <taxon>Spermatophyta</taxon>
        <taxon>Magnoliopsida</taxon>
        <taxon>Liliopsida</taxon>
        <taxon>Asparagales</taxon>
        <taxon>Orchidaceae</taxon>
        <taxon>Epidendroideae</taxon>
        <taxon>Malaxideae</taxon>
        <taxon>Dendrobiinae</taxon>
        <taxon>Dendrobium</taxon>
    </lineage>
</organism>
<keyword evidence="6" id="KW-1185">Reference proteome</keyword>
<dbReference type="CDD" id="cd01837">
    <property type="entry name" value="SGNH_plant_lipase_like"/>
    <property type="match status" value="1"/>
</dbReference>
<comment type="caution">
    <text evidence="5">The sequence shown here is derived from an EMBL/GenBank/DDBJ whole genome shotgun (WGS) entry which is preliminary data.</text>
</comment>
<name>A0A8T3AP58_DENNO</name>
<evidence type="ECO:0000256" key="3">
    <source>
        <dbReference type="ARBA" id="ARBA00022963"/>
    </source>
</evidence>
<dbReference type="Proteomes" id="UP000829196">
    <property type="component" value="Unassembled WGS sequence"/>
</dbReference>